<reference evidence="2 3" key="1">
    <citation type="submission" date="2020-07" db="EMBL/GenBank/DDBJ databases">
        <title>Sequencing the genomes of 1000 actinobacteria strains.</title>
        <authorList>
            <person name="Klenk H.-P."/>
        </authorList>
    </citation>
    <scope>NUCLEOTIDE SEQUENCE [LARGE SCALE GENOMIC DNA]</scope>
    <source>
        <strain evidence="2 3">DSM 26474</strain>
    </source>
</reference>
<organism evidence="2 3">
    <name type="scientific">Herbiconiux flava</name>
    <dbReference type="NCBI Taxonomy" id="881268"/>
    <lineage>
        <taxon>Bacteria</taxon>
        <taxon>Bacillati</taxon>
        <taxon>Actinomycetota</taxon>
        <taxon>Actinomycetes</taxon>
        <taxon>Micrococcales</taxon>
        <taxon>Microbacteriaceae</taxon>
        <taxon>Herbiconiux</taxon>
    </lineage>
</organism>
<accession>A0A852SQF9</accession>
<feature type="chain" id="PRO_5038406014" evidence="1">
    <location>
        <begin position="41"/>
        <end position="399"/>
    </location>
</feature>
<evidence type="ECO:0000256" key="1">
    <source>
        <dbReference type="SAM" id="SignalP"/>
    </source>
</evidence>
<feature type="signal peptide" evidence="1">
    <location>
        <begin position="1"/>
        <end position="40"/>
    </location>
</feature>
<comment type="caution">
    <text evidence="2">The sequence shown here is derived from an EMBL/GenBank/DDBJ whole genome shotgun (WGS) entry which is preliminary data.</text>
</comment>
<dbReference type="AlphaFoldDB" id="A0A852SQF9"/>
<dbReference type="RefSeq" id="WP_179548105.1">
    <property type="nucleotide sequence ID" value="NZ_BSEW01000002.1"/>
</dbReference>
<sequence>MSRLHRPLLRRASAALAVVATAAAATLITLPASASAGALAANTSPPLSDPAAVIAQVAPELLTETSRPPTTAEADAIAAEQGARPFELRLSTGDGAPVVDLSPPQTEGAGLPISLTIDDAHGPAARGQGDAGIDSFAIGQNAAAYVQPLMNGVRLLTALTGPAAGSEFDYTFDLPDGTTRTQLPDGDTLLADAAHHYIGTLAAPWARDAAGRELPTRYEWSGDTLTQHVDLDAQTAYPVLLDPNWYYSYDFSAALPLYSARYPKATELAASHLLHTCFNCSFPIFGAPRGYPVDGQVLNLNASPFSLQAFAAPVKVQTANGGAMQFVALPGHFDGAGSLITFSWYNDPSGYLHLYVHAMVKVDNGPTVNIANSRVAGANWMLFWQRVADHAGASGGGGV</sequence>
<protein>
    <submittedName>
        <fullName evidence="2">Uncharacterized protein</fullName>
    </submittedName>
</protein>
<evidence type="ECO:0000313" key="2">
    <source>
        <dbReference type="EMBL" id="NYD71079.1"/>
    </source>
</evidence>
<evidence type="ECO:0000313" key="3">
    <source>
        <dbReference type="Proteomes" id="UP000549913"/>
    </source>
</evidence>
<gene>
    <name evidence="2" type="ORF">BJ984_002237</name>
</gene>
<dbReference type="EMBL" id="JACCBM010000001">
    <property type="protein sequence ID" value="NYD71079.1"/>
    <property type="molecule type" value="Genomic_DNA"/>
</dbReference>
<keyword evidence="1" id="KW-0732">Signal</keyword>
<keyword evidence="3" id="KW-1185">Reference proteome</keyword>
<dbReference type="Proteomes" id="UP000549913">
    <property type="component" value="Unassembled WGS sequence"/>
</dbReference>
<name>A0A852SQF9_9MICO</name>
<proteinExistence type="predicted"/>